<comment type="similarity">
    <text evidence="1">Belongs to the argonaute family.</text>
</comment>
<feature type="domain" description="PAZ" evidence="3">
    <location>
        <begin position="171"/>
        <end position="289"/>
    </location>
</feature>
<gene>
    <name evidence="5" type="ORF">LARSCL_LOCUS16622</name>
</gene>
<reference evidence="5 6" key="1">
    <citation type="submission" date="2024-04" db="EMBL/GenBank/DDBJ databases">
        <authorList>
            <person name="Rising A."/>
            <person name="Reimegard J."/>
            <person name="Sonavane S."/>
            <person name="Akerstrom W."/>
            <person name="Nylinder S."/>
            <person name="Hedman E."/>
            <person name="Kallberg Y."/>
        </authorList>
    </citation>
    <scope>NUCLEOTIDE SEQUENCE [LARGE SCALE GENOMIC DNA]</scope>
</reference>
<accession>A0AAV2B515</accession>
<comment type="caution">
    <text evidence="5">The sequence shown here is derived from an EMBL/GenBank/DDBJ whole genome shotgun (WGS) entry which is preliminary data.</text>
</comment>
<evidence type="ECO:0000313" key="6">
    <source>
        <dbReference type="Proteomes" id="UP001497382"/>
    </source>
</evidence>
<dbReference type="Pfam" id="PF16486">
    <property type="entry name" value="ArgoN"/>
    <property type="match status" value="1"/>
</dbReference>
<dbReference type="InterPro" id="IPR045246">
    <property type="entry name" value="Piwi_ago-like"/>
</dbReference>
<evidence type="ECO:0000256" key="2">
    <source>
        <dbReference type="SAM" id="MobiDB-lite"/>
    </source>
</evidence>
<dbReference type="GO" id="GO:0003723">
    <property type="term" value="F:RNA binding"/>
    <property type="evidence" value="ECO:0007669"/>
    <property type="project" value="InterPro"/>
</dbReference>
<evidence type="ECO:0000259" key="4">
    <source>
        <dbReference type="PROSITE" id="PS50822"/>
    </source>
</evidence>
<dbReference type="Gene3D" id="2.170.260.10">
    <property type="entry name" value="paz domain"/>
    <property type="match status" value="1"/>
</dbReference>
<name>A0AAV2B515_9ARAC</name>
<dbReference type="InterPro" id="IPR032473">
    <property type="entry name" value="Argonaute_Mid_dom"/>
</dbReference>
<dbReference type="Proteomes" id="UP001497382">
    <property type="component" value="Unassembled WGS sequence"/>
</dbReference>
<feature type="region of interest" description="Disordered" evidence="2">
    <location>
        <begin position="660"/>
        <end position="680"/>
    </location>
</feature>
<dbReference type="GO" id="GO:0034587">
    <property type="term" value="P:piRNA processing"/>
    <property type="evidence" value="ECO:0007669"/>
    <property type="project" value="UniProtKB-ARBA"/>
</dbReference>
<dbReference type="PROSITE" id="PS50822">
    <property type="entry name" value="PIWI"/>
    <property type="match status" value="1"/>
</dbReference>
<dbReference type="SMART" id="SM00949">
    <property type="entry name" value="PAZ"/>
    <property type="match status" value="1"/>
</dbReference>
<dbReference type="SMART" id="SM00950">
    <property type="entry name" value="Piwi"/>
    <property type="match status" value="1"/>
</dbReference>
<dbReference type="PANTHER" id="PTHR22891">
    <property type="entry name" value="EUKARYOTIC TRANSLATION INITIATION FACTOR 2C"/>
    <property type="match status" value="1"/>
</dbReference>
<dbReference type="InterPro" id="IPR036397">
    <property type="entry name" value="RNaseH_sf"/>
</dbReference>
<dbReference type="SUPFAM" id="SSF101690">
    <property type="entry name" value="PAZ domain"/>
    <property type="match status" value="1"/>
</dbReference>
<dbReference type="InterPro" id="IPR032472">
    <property type="entry name" value="ArgoL2"/>
</dbReference>
<proteinExistence type="inferred from homology"/>
<evidence type="ECO:0000313" key="5">
    <source>
        <dbReference type="EMBL" id="CAL1290669.1"/>
    </source>
</evidence>
<dbReference type="Pfam" id="PF08699">
    <property type="entry name" value="ArgoL1"/>
    <property type="match status" value="1"/>
</dbReference>
<keyword evidence="6" id="KW-1185">Reference proteome</keyword>
<dbReference type="Gene3D" id="3.40.50.2300">
    <property type="match status" value="1"/>
</dbReference>
<dbReference type="CDD" id="cd04657">
    <property type="entry name" value="Piwi_ago-like"/>
    <property type="match status" value="1"/>
</dbReference>
<feature type="compositionally biased region" description="Basic and acidic residues" evidence="2">
    <location>
        <begin position="663"/>
        <end position="672"/>
    </location>
</feature>
<dbReference type="CDD" id="cd02846">
    <property type="entry name" value="PAZ_argonaute_like"/>
    <property type="match status" value="1"/>
</dbReference>
<dbReference type="AlphaFoldDB" id="A0AAV2B515"/>
<dbReference type="Pfam" id="PF02171">
    <property type="entry name" value="Piwi"/>
    <property type="match status" value="1"/>
</dbReference>
<dbReference type="Pfam" id="PF02170">
    <property type="entry name" value="PAZ"/>
    <property type="match status" value="1"/>
</dbReference>
<sequence>MNLVIATNEKFRGRHPAYDGMKNLYTKEPLKIGRELRCNIVLVDDDNPGNPDDPRGRRSETFEVFIKPVQKPETLDCAISLDPLHALFAGQVTSVPQEAVMAMETILRHGPCKRFTPIGRSFYFPPAPQDIHPLGGGLDIWFGYHQSTRLGQWKLLINTNLTATAFYHAGPVLQFIADFLQIGRGQLQQVGRLGDRDITRISRELKTMLIAVTHLRYRRKYRVIRLTHESANSKMLTITNPDGGSVQISVAQYFAQNYGALQYPHLPCIQVNPEQKGIFIPIEVCNLVEGQHCRKKLDERQTAEMIKFTANSPKERFNKIKETIKAANFNQDPCVREFGMKVSNELMSLDGRTIEAPTVRYSNERKVRPRDGSWDMKGNQYFRGAEINVWVLLSFANPRFCRYDALECFAKLLCKIASEQGIGIGLPASIDIIETRRPNVHQILAQVQKKFNANLVIVVIPGNDKAIYGEVKQVAETVLGLVTQCVKDNNVVKKCNPALIGNLCQKINAKTGGVNNSLTLGETPAILRKPVIIIGADVTHPEPSVEIKPSIAACVGSLDAHPSRYAVTLSAQTNMNEKKEATEIILNLKEMVLELLKAFYKHTRGRKPEKIIFYRDGVSEGQLHQVRAHEVKSIREACLTLSPDYQPGITFIVIQKRHNVRTKPGDEREGSGKMRNTPPGTVIDTTIVHPLNFDFILYSHFGLQGTSRPGYYTVLEDDNDFAADDLQKLTYYLCHTFVRCTKSISCPAPARYPHLAALRARQHLLTATDESSAASTSSDSSSFHPLPKAVKKAIQILPGMKHTMYFV</sequence>
<dbReference type="SMART" id="SM01163">
    <property type="entry name" value="DUF1785"/>
    <property type="match status" value="1"/>
</dbReference>
<dbReference type="InterPro" id="IPR032474">
    <property type="entry name" value="Argonaute_N"/>
</dbReference>
<dbReference type="InterPro" id="IPR003100">
    <property type="entry name" value="PAZ_dom"/>
</dbReference>
<protein>
    <submittedName>
        <fullName evidence="5">Uncharacterized protein</fullName>
    </submittedName>
</protein>
<organism evidence="5 6">
    <name type="scientific">Larinioides sclopetarius</name>
    <dbReference type="NCBI Taxonomy" id="280406"/>
    <lineage>
        <taxon>Eukaryota</taxon>
        <taxon>Metazoa</taxon>
        <taxon>Ecdysozoa</taxon>
        <taxon>Arthropoda</taxon>
        <taxon>Chelicerata</taxon>
        <taxon>Arachnida</taxon>
        <taxon>Araneae</taxon>
        <taxon>Araneomorphae</taxon>
        <taxon>Entelegynae</taxon>
        <taxon>Araneoidea</taxon>
        <taxon>Araneidae</taxon>
        <taxon>Larinioides</taxon>
    </lineage>
</organism>
<evidence type="ECO:0000256" key="1">
    <source>
        <dbReference type="RuleBase" id="RU361178"/>
    </source>
</evidence>
<evidence type="ECO:0000259" key="3">
    <source>
        <dbReference type="PROSITE" id="PS50821"/>
    </source>
</evidence>
<dbReference type="SUPFAM" id="SSF53098">
    <property type="entry name" value="Ribonuclease H-like"/>
    <property type="match status" value="1"/>
</dbReference>
<dbReference type="Gene3D" id="3.30.420.10">
    <property type="entry name" value="Ribonuclease H-like superfamily/Ribonuclease H"/>
    <property type="match status" value="1"/>
</dbReference>
<dbReference type="InterPro" id="IPR012337">
    <property type="entry name" value="RNaseH-like_sf"/>
</dbReference>
<dbReference type="InterPro" id="IPR014811">
    <property type="entry name" value="ArgoL1"/>
</dbReference>
<dbReference type="PROSITE" id="PS50821">
    <property type="entry name" value="PAZ"/>
    <property type="match status" value="1"/>
</dbReference>
<dbReference type="InterPro" id="IPR036085">
    <property type="entry name" value="PAZ_dom_sf"/>
</dbReference>
<dbReference type="InterPro" id="IPR003165">
    <property type="entry name" value="Piwi"/>
</dbReference>
<feature type="domain" description="Piwi" evidence="4">
    <location>
        <begin position="455"/>
        <end position="765"/>
    </location>
</feature>
<dbReference type="Pfam" id="PF16487">
    <property type="entry name" value="ArgoMid"/>
    <property type="match status" value="1"/>
</dbReference>
<dbReference type="Pfam" id="PF16488">
    <property type="entry name" value="ArgoL2"/>
    <property type="match status" value="1"/>
</dbReference>
<dbReference type="EMBL" id="CAXIEN010000268">
    <property type="protein sequence ID" value="CAL1290669.1"/>
    <property type="molecule type" value="Genomic_DNA"/>
</dbReference>